<dbReference type="EMBL" id="NMVI01000007">
    <property type="protein sequence ID" value="OYN90007.1"/>
    <property type="molecule type" value="Genomic_DNA"/>
</dbReference>
<dbReference type="AlphaFoldDB" id="A0A255EEN8"/>
<proteinExistence type="predicted"/>
<sequence length="67" mass="7333">MTDPTEEQEQQQRFEPTGHATVDAALSELANLDNRPVDEHPEHISAALAQLQSVLDDGDQLPLGERG</sequence>
<accession>A0A255EEN8</accession>
<evidence type="ECO:0000313" key="2">
    <source>
        <dbReference type="Proteomes" id="UP000216533"/>
    </source>
</evidence>
<comment type="caution">
    <text evidence="1">The sequence shown here is derived from an EMBL/GenBank/DDBJ whole genome shotgun (WGS) entry which is preliminary data.</text>
</comment>
<protein>
    <submittedName>
        <fullName evidence="1">Uncharacterized protein</fullName>
    </submittedName>
</protein>
<gene>
    <name evidence="1" type="ORF">CGZ92_01870</name>
</gene>
<dbReference type="RefSeq" id="WP_094449688.1">
    <property type="nucleotide sequence ID" value="NZ_NMVI01000007.1"/>
</dbReference>
<name>A0A255EEN8_9ACTN</name>
<reference evidence="1 2" key="1">
    <citation type="submission" date="2017-07" db="EMBL/GenBank/DDBJ databases">
        <title>Draft whole genome sequences of clinical Proprionibacteriaceae strains.</title>
        <authorList>
            <person name="Bernier A.-M."/>
            <person name="Bernard K."/>
            <person name="Domingo M.-C."/>
        </authorList>
    </citation>
    <scope>NUCLEOTIDE SEQUENCE [LARGE SCALE GENOMIC DNA]</scope>
    <source>
        <strain evidence="1 2">NML 160184</strain>
    </source>
</reference>
<evidence type="ECO:0000313" key="1">
    <source>
        <dbReference type="EMBL" id="OYN90007.1"/>
    </source>
</evidence>
<dbReference type="Proteomes" id="UP000216533">
    <property type="component" value="Unassembled WGS sequence"/>
</dbReference>
<organism evidence="1 2">
    <name type="scientific">Parenemella sanctibonifatiensis</name>
    <dbReference type="NCBI Taxonomy" id="2016505"/>
    <lineage>
        <taxon>Bacteria</taxon>
        <taxon>Bacillati</taxon>
        <taxon>Actinomycetota</taxon>
        <taxon>Actinomycetes</taxon>
        <taxon>Propionibacteriales</taxon>
        <taxon>Propionibacteriaceae</taxon>
        <taxon>Parenemella</taxon>
    </lineage>
</organism>